<dbReference type="Proteomes" id="UP000799437">
    <property type="component" value="Unassembled WGS sequence"/>
</dbReference>
<dbReference type="PANTHER" id="PTHR23242">
    <property type="entry name" value="TRANSCRIPTION FACTOR HOXA13"/>
    <property type="match status" value="1"/>
</dbReference>
<keyword evidence="2" id="KW-1133">Transmembrane helix</keyword>
<evidence type="ECO:0000313" key="3">
    <source>
        <dbReference type="EMBL" id="KAF2758883.1"/>
    </source>
</evidence>
<feature type="transmembrane region" description="Helical" evidence="2">
    <location>
        <begin position="45"/>
        <end position="65"/>
    </location>
</feature>
<feature type="region of interest" description="Disordered" evidence="1">
    <location>
        <begin position="1"/>
        <end position="21"/>
    </location>
</feature>
<evidence type="ECO:0008006" key="5">
    <source>
        <dbReference type="Google" id="ProtNLM"/>
    </source>
</evidence>
<dbReference type="GeneID" id="54487869"/>
<feature type="region of interest" description="Disordered" evidence="1">
    <location>
        <begin position="335"/>
        <end position="354"/>
    </location>
</feature>
<evidence type="ECO:0000256" key="2">
    <source>
        <dbReference type="SAM" id="Phobius"/>
    </source>
</evidence>
<dbReference type="EMBL" id="ML996570">
    <property type="protein sequence ID" value="KAF2758883.1"/>
    <property type="molecule type" value="Genomic_DNA"/>
</dbReference>
<proteinExistence type="predicted"/>
<reference evidence="3" key="1">
    <citation type="journal article" date="2020" name="Stud. Mycol.">
        <title>101 Dothideomycetes genomes: a test case for predicting lifestyles and emergence of pathogens.</title>
        <authorList>
            <person name="Haridas S."/>
            <person name="Albert R."/>
            <person name="Binder M."/>
            <person name="Bloem J."/>
            <person name="Labutti K."/>
            <person name="Salamov A."/>
            <person name="Andreopoulos B."/>
            <person name="Baker S."/>
            <person name="Barry K."/>
            <person name="Bills G."/>
            <person name="Bluhm B."/>
            <person name="Cannon C."/>
            <person name="Castanera R."/>
            <person name="Culley D."/>
            <person name="Daum C."/>
            <person name="Ezra D."/>
            <person name="Gonzalez J."/>
            <person name="Henrissat B."/>
            <person name="Kuo A."/>
            <person name="Liang C."/>
            <person name="Lipzen A."/>
            <person name="Lutzoni F."/>
            <person name="Magnuson J."/>
            <person name="Mondo S."/>
            <person name="Nolan M."/>
            <person name="Ohm R."/>
            <person name="Pangilinan J."/>
            <person name="Park H.-J."/>
            <person name="Ramirez L."/>
            <person name="Alfaro M."/>
            <person name="Sun H."/>
            <person name="Tritt A."/>
            <person name="Yoshinaga Y."/>
            <person name="Zwiers L.-H."/>
            <person name="Turgeon B."/>
            <person name="Goodwin S."/>
            <person name="Spatafora J."/>
            <person name="Crous P."/>
            <person name="Grigoriev I."/>
        </authorList>
    </citation>
    <scope>NUCLEOTIDE SEQUENCE</scope>
    <source>
        <strain evidence="3">CBS 121739</strain>
    </source>
</reference>
<dbReference type="RefSeq" id="XP_033601334.1">
    <property type="nucleotide sequence ID" value="XM_033746815.1"/>
</dbReference>
<sequence length="1587" mass="168693">MATNGYLKNSQANGNGDVRMNGHYGKIEEVRNTKHTRRHKRTLKASIVSIFARLLLWYTIITTAFRCPVSLVKLTDTSPQICKPYIQLRSYLTPYVEPYYDTYLAHHVDTARPYVDTFNQKLYTPAAIFTQHNYHIYGAPRVQQLQSYTQREWDRTVKPQLDVARSKAIDQYNAYLQPHVGTLTDSVRPYYDDIRDIAIEQYYSTLLPSYNLVLPYVQQGYAFGHLYTTNIIIPYVRWSEATVRGFLTRIIWPRLRVLYGDSVEPQLMRISERLGRYKDGKSLEAAVDAVDRLANLDVQPTYTVTDRYSSPTAPASSSESIVSWVAQSVTVADETVAPSSTASSEKASYDPEETKEKIANDLRKWQEKFATAADKGSDDLEERVSEITAAQIDRQANGVGRALVIELEETSTSALKAVKSRIIHIVQDVPQDPTEALLESALDEAIEAIRSAGAIVKTKAMNVRNWKQKYDEETYSLVHAAADSTLDVIDNIRDLGLQEIGMRWAWMDGVTYKDWQKYHQLKKTWDEWRNEVQARAFEHAGLQEAKSQGQKQEDDAMEVARDAAFELARLKKVAKWKLWAEDSTDDFSDNKVPERVFRAAKSIESKLSEASEVILGTQQGSIESVSSKASESIANMSSRLSSAVVGTNTDTPERVASEASKAIVASNGSIKSLSSIISKSVESGVSAAISSAESVASIASEQGHGAVMGVSSVLVPLHDAVESMHSGASDKASSVEAKVLSAVGGTRDPVNSAASMASEKVTSVAAKASPAIVGSEEPIDSVKSVVGNKAHSVVSKASSAVAGSQDTVESISSAAADVISQASSAVVGSQGTAESMTSVASEYAQGVVSAAHKKIEDATEAIKGHPPPAASQASSSLNSISAAVSEAIDNPKKVWGGAAAQKVSARTPILDDLFDDEDESYSDKIHRLVSDAGYRASDITKAINEVLGGATMTQGSVESATSIAREQYEKAFSAVSSALYGAPQGPGESLSSIASENYAAAVTAASYAIYGTPTPILSSLSSQAEASYSAALKAAQAEYEKASSAISSQIGKATKTKPVHEEMLLSAERVYSGSIAAASQKWQAVLKAVVPTQAPLESVSSLAASRLSEGLSIASAQYTSAKIAAGLQPTPATQHYLDEARKRYYEGIGMAHARYSEFLEEASSAVYGTPTPAYESVLSAAQSQYSAAIDVASSNLQSAGDAVDATSRFNEAYAAATAALFGASAKASEAIYGSPQGAVESFVSQISQKADSIASVASSTVIGTQTPWTESVASQASQNWESLVARASEQVYGQPTPFTQSLYNQAGEYGAQATEAAAAQYASIQALLSELVIGKEADFTESVYARFSSAYHTDVPGVISQASSYASVAYDSASSVVSSVFTPPPAVEAIIDQANDQLNAAVDALSVQIYGTEKNYLEKATDAAGSAYAAAQTQASEAIYGTEAAYVEKAQASFADVAASAQSAISIAIYGTPTGAVESATNAAGAAYESVQSVVNENIKQAGEVAGDSYEAARAKISSAIYGPEVGAIESAQNRVATAVESARARLDELAKAGGEQAQKARESVVEMVSSVAEAAAGVTGRVKDEL</sequence>
<dbReference type="OrthoDB" id="3260408at2759"/>
<keyword evidence="4" id="KW-1185">Reference proteome</keyword>
<name>A0A6A6W8A8_9PEZI</name>
<gene>
    <name evidence="3" type="ORF">EJ05DRAFT_499316</name>
</gene>
<accession>A0A6A6W8A8</accession>
<organism evidence="3 4">
    <name type="scientific">Pseudovirgaria hyperparasitica</name>
    <dbReference type="NCBI Taxonomy" id="470096"/>
    <lineage>
        <taxon>Eukaryota</taxon>
        <taxon>Fungi</taxon>
        <taxon>Dikarya</taxon>
        <taxon>Ascomycota</taxon>
        <taxon>Pezizomycotina</taxon>
        <taxon>Dothideomycetes</taxon>
        <taxon>Dothideomycetes incertae sedis</taxon>
        <taxon>Acrospermales</taxon>
        <taxon>Acrospermaceae</taxon>
        <taxon>Pseudovirgaria</taxon>
    </lineage>
</organism>
<keyword evidence="2" id="KW-0472">Membrane</keyword>
<keyword evidence="2" id="KW-0812">Transmembrane</keyword>
<feature type="compositionally biased region" description="Polar residues" evidence="1">
    <location>
        <begin position="337"/>
        <end position="346"/>
    </location>
</feature>
<evidence type="ECO:0000313" key="4">
    <source>
        <dbReference type="Proteomes" id="UP000799437"/>
    </source>
</evidence>
<dbReference type="PANTHER" id="PTHR23242:SF9">
    <property type="entry name" value="TRANSCRIPTION FACTOR HOXA13"/>
    <property type="match status" value="1"/>
</dbReference>
<protein>
    <recommendedName>
        <fullName evidence="5">Transcription factor hoxa13</fullName>
    </recommendedName>
</protein>
<evidence type="ECO:0000256" key="1">
    <source>
        <dbReference type="SAM" id="MobiDB-lite"/>
    </source>
</evidence>
<feature type="compositionally biased region" description="Polar residues" evidence="1">
    <location>
        <begin position="1"/>
        <end position="14"/>
    </location>
</feature>